<name>A0A177MQ95_METMH</name>
<accession>A0A177MQ95</accession>
<dbReference type="SUPFAM" id="SSF56731">
    <property type="entry name" value="DNA primase core"/>
    <property type="match status" value="1"/>
</dbReference>
<organism evidence="1 2">
    <name type="scientific">Methylomonas methanica</name>
    <dbReference type="NCBI Taxonomy" id="421"/>
    <lineage>
        <taxon>Bacteria</taxon>
        <taxon>Pseudomonadati</taxon>
        <taxon>Pseudomonadota</taxon>
        <taxon>Gammaproteobacteria</taxon>
        <taxon>Methylococcales</taxon>
        <taxon>Methylococcaceae</taxon>
        <taxon>Methylomonas</taxon>
    </lineage>
</organism>
<dbReference type="RefSeq" id="WP_064035890.1">
    <property type="nucleotide sequence ID" value="NZ_LUUH01000030.1"/>
</dbReference>
<dbReference type="CDD" id="cd01029">
    <property type="entry name" value="TOPRIM_primases"/>
    <property type="match status" value="1"/>
</dbReference>
<reference evidence="2" key="1">
    <citation type="submission" date="2016-03" db="EMBL/GenBank/DDBJ databases">
        <authorList>
            <person name="Heylen K."/>
            <person name="De Vos P."/>
            <person name="Vekeman B."/>
        </authorList>
    </citation>
    <scope>NUCLEOTIDE SEQUENCE [LARGE SCALE GENOMIC DNA]</scope>
    <source>
        <strain evidence="2">R-45371</strain>
    </source>
</reference>
<evidence type="ECO:0008006" key="3">
    <source>
        <dbReference type="Google" id="ProtNLM"/>
    </source>
</evidence>
<dbReference type="Pfam" id="PF13148">
    <property type="entry name" value="DUF3987"/>
    <property type="match status" value="1"/>
</dbReference>
<dbReference type="InterPro" id="IPR025048">
    <property type="entry name" value="DUF3987"/>
</dbReference>
<dbReference type="Pfam" id="PF13155">
    <property type="entry name" value="Toprim_2"/>
    <property type="match status" value="1"/>
</dbReference>
<dbReference type="EMBL" id="LUUH01000030">
    <property type="protein sequence ID" value="OAI07029.1"/>
    <property type="molecule type" value="Genomic_DNA"/>
</dbReference>
<evidence type="ECO:0000313" key="2">
    <source>
        <dbReference type="Proteomes" id="UP000077763"/>
    </source>
</evidence>
<sequence>MSMATPDIYNGKKRVYQWTYKNPDEKILGYVGRYEDDDGNKDVIPFFKKKNGQYVAGIDLNPSPLYGLNHLAKRQDDAFVIITEGELCALALIRLGYDAVTSQGGANSAGKADWSPFENIAKVIVNPDNDGPGEKYAKDVYQSLMKVNHDIEIKILRIPNLPESGDIVDYIQRHEPDWDGYSKFDQDQITSLRKRISKLLNKAEEVPESWLSDGMADSDWLEPSSLTESDLLPVKPFDEKMLPKVLRVFVKDACYRMQTSMDFVAVSLLVGLGSLIGSGCSIRPKQLDNWAVIPNLWGVCIGHPSLMMKSPSMGQILSLLKRLQKQYFQLYEEQKVLDEIEKKEIARQIDEIEKKIDAPLDLDDDSEPEEDIEQLKKTLVQLKLQLTKTIGPRIFVVNDSSPQSLAHLHVTNERGTLVYKDELTGSFVHWDRREGIQERVFFLTAWNGNESCTDVKIGRGLTYAGNICISLLGGIQPDKLLAYLNSASNGGNDGLLQRFQLMVYPDLIGWEFVDAENDNEARDGVYSIFGKLAKMDFYEYGAQKSDFDDRPYFRFSEEAQEYVNSWIIRNRKKIENETNNLIREHLGKYNSLMPSLALIFHLVTIADSEKPKSRISEVSAKRAIYWCKYLESHARRIYGMISPPSRTGAIHLAKQIKSGNVKSPFTAKDVYDKKWSGLTKPKEVENACNILINENWLKRGEPSKPTGGRPAGVKYYINPALLK</sequence>
<proteinExistence type="predicted"/>
<protein>
    <recommendedName>
        <fullName evidence="3">Toprim domain-containing protein</fullName>
    </recommendedName>
</protein>
<dbReference type="InterPro" id="IPR034154">
    <property type="entry name" value="TOPRIM_DnaG/twinkle"/>
</dbReference>
<evidence type="ECO:0000313" key="1">
    <source>
        <dbReference type="EMBL" id="OAI07029.1"/>
    </source>
</evidence>
<comment type="caution">
    <text evidence="1">The sequence shown here is derived from an EMBL/GenBank/DDBJ whole genome shotgun (WGS) entry which is preliminary data.</text>
</comment>
<dbReference type="AlphaFoldDB" id="A0A177MQ95"/>
<dbReference type="Gene3D" id="3.40.1360.10">
    <property type="match status" value="1"/>
</dbReference>
<dbReference type="Proteomes" id="UP000077763">
    <property type="component" value="Unassembled WGS sequence"/>
</dbReference>
<gene>
    <name evidence="1" type="ORF">A1353_08380</name>
</gene>